<accession>A0A498L6H0</accession>
<dbReference type="EMBL" id="RDFA01000001">
    <property type="protein sequence ID" value="RXK51325.1"/>
    <property type="molecule type" value="Genomic_DNA"/>
</dbReference>
<dbReference type="OrthoDB" id="282734at2157"/>
<protein>
    <submittedName>
        <fullName evidence="8">AI-2E family transporter</fullName>
    </submittedName>
</protein>
<comment type="subcellular location">
    <subcellularLocation>
        <location evidence="1">Membrane</location>
        <topology evidence="1">Multi-pass membrane protein</topology>
    </subcellularLocation>
</comment>
<organism evidence="8 9">
    <name type="scientific">Halorientalis pallida</name>
    <dbReference type="NCBI Taxonomy" id="2479928"/>
    <lineage>
        <taxon>Archaea</taxon>
        <taxon>Methanobacteriati</taxon>
        <taxon>Methanobacteriota</taxon>
        <taxon>Stenosarchaea group</taxon>
        <taxon>Halobacteria</taxon>
        <taxon>Halobacteriales</taxon>
        <taxon>Haloarculaceae</taxon>
        <taxon>Halorientalis</taxon>
    </lineage>
</organism>
<sequence length="409" mass="44296">MVDIDLDRARAFWWGLAAVFGLIVAYVVHTFVGTFVFAIFIYYATRPAYTRIQRRIRRRSVAAALSLAVFALPAVALLAYTIAIALQELSKLNGQQLGPVMELVEPYVPVSGIVENPSTLIDQASVETAQSTLFAALDYAGFIGNGLLHLFVMFALAYYMLKDGSRLSRWFIQFGDERGVLETYVRAVDQDFASIFFGNILNAIVTGAIGAISFNLLNLLGPQSLQIPYPALLGVLTGVASLIPVVGMKIVYVPMLGYLGYTAYVQDGGFGFVALVAGVTIVIVDLLPDFILRPYVSGRNLHIGLVMFAYILGPLLFGWPGIFLGPIILVLVFHFARIVLPELLAGTSIRPVAVDPTYLTRTETTPPPDNPEPSVADGGQHDGSDESLVGESPANEPTDGDGDDTREDD</sequence>
<dbReference type="GO" id="GO:0016020">
    <property type="term" value="C:membrane"/>
    <property type="evidence" value="ECO:0007669"/>
    <property type="project" value="UniProtKB-SubCell"/>
</dbReference>
<dbReference type="AlphaFoldDB" id="A0A498L6H0"/>
<dbReference type="InterPro" id="IPR002549">
    <property type="entry name" value="AI-2E-like"/>
</dbReference>
<feature type="compositionally biased region" description="Acidic residues" evidence="6">
    <location>
        <begin position="398"/>
        <end position="409"/>
    </location>
</feature>
<evidence type="ECO:0000313" key="8">
    <source>
        <dbReference type="EMBL" id="RXK51325.1"/>
    </source>
</evidence>
<evidence type="ECO:0000256" key="5">
    <source>
        <dbReference type="ARBA" id="ARBA00023136"/>
    </source>
</evidence>
<comment type="similarity">
    <text evidence="2">Belongs to the autoinducer-2 exporter (AI-2E) (TC 2.A.86) family.</text>
</comment>
<evidence type="ECO:0000256" key="3">
    <source>
        <dbReference type="ARBA" id="ARBA00022692"/>
    </source>
</evidence>
<reference evidence="8 9" key="1">
    <citation type="submission" date="2019-01" db="EMBL/GenBank/DDBJ databases">
        <title>Halorientalis sp. F13-25 a new haloarchaeum isolated from hypersaline water.</title>
        <authorList>
            <person name="Ana D.-V."/>
            <person name="Cristina S.-P."/>
            <person name="Antonio V."/>
        </authorList>
    </citation>
    <scope>NUCLEOTIDE SEQUENCE [LARGE SCALE GENOMIC DNA]</scope>
    <source>
        <strain evidence="8 9">F13-25</strain>
    </source>
</reference>
<feature type="transmembrane region" description="Helical" evidence="7">
    <location>
        <begin position="196"/>
        <end position="217"/>
    </location>
</feature>
<evidence type="ECO:0000256" key="6">
    <source>
        <dbReference type="SAM" id="MobiDB-lite"/>
    </source>
</evidence>
<dbReference type="Pfam" id="PF01594">
    <property type="entry name" value="AI-2E_transport"/>
    <property type="match status" value="1"/>
</dbReference>
<dbReference type="Proteomes" id="UP000289691">
    <property type="component" value="Unassembled WGS sequence"/>
</dbReference>
<feature type="transmembrane region" description="Helical" evidence="7">
    <location>
        <begin position="139"/>
        <end position="161"/>
    </location>
</feature>
<keyword evidence="3 7" id="KW-0812">Transmembrane</keyword>
<name>A0A498L6H0_9EURY</name>
<proteinExistence type="inferred from homology"/>
<gene>
    <name evidence="8" type="ORF">EAF64_01390</name>
</gene>
<feature type="region of interest" description="Disordered" evidence="6">
    <location>
        <begin position="359"/>
        <end position="409"/>
    </location>
</feature>
<dbReference type="PANTHER" id="PTHR21716">
    <property type="entry name" value="TRANSMEMBRANE PROTEIN"/>
    <property type="match status" value="1"/>
</dbReference>
<dbReference type="RefSeq" id="WP_129067191.1">
    <property type="nucleotide sequence ID" value="NZ_RDFA01000001.1"/>
</dbReference>
<keyword evidence="5 7" id="KW-0472">Membrane</keyword>
<feature type="transmembrane region" description="Helical" evidence="7">
    <location>
        <begin position="264"/>
        <end position="287"/>
    </location>
</feature>
<dbReference type="PANTHER" id="PTHR21716:SF4">
    <property type="entry name" value="TRANSMEMBRANE PROTEIN 245"/>
    <property type="match status" value="1"/>
</dbReference>
<feature type="transmembrane region" description="Helical" evidence="7">
    <location>
        <begin position="64"/>
        <end position="86"/>
    </location>
</feature>
<evidence type="ECO:0000256" key="7">
    <source>
        <dbReference type="SAM" id="Phobius"/>
    </source>
</evidence>
<comment type="caution">
    <text evidence="8">The sequence shown here is derived from an EMBL/GenBank/DDBJ whole genome shotgun (WGS) entry which is preliminary data.</text>
</comment>
<evidence type="ECO:0000256" key="2">
    <source>
        <dbReference type="ARBA" id="ARBA00009773"/>
    </source>
</evidence>
<evidence type="ECO:0000313" key="9">
    <source>
        <dbReference type="Proteomes" id="UP000289691"/>
    </source>
</evidence>
<keyword evidence="4 7" id="KW-1133">Transmembrane helix</keyword>
<evidence type="ECO:0000256" key="4">
    <source>
        <dbReference type="ARBA" id="ARBA00022989"/>
    </source>
</evidence>
<feature type="transmembrane region" description="Helical" evidence="7">
    <location>
        <begin position="12"/>
        <end position="43"/>
    </location>
</feature>
<evidence type="ECO:0000256" key="1">
    <source>
        <dbReference type="ARBA" id="ARBA00004141"/>
    </source>
</evidence>
<feature type="transmembrane region" description="Helical" evidence="7">
    <location>
        <begin position="307"/>
        <end position="333"/>
    </location>
</feature>
<keyword evidence="9" id="KW-1185">Reference proteome</keyword>
<feature type="transmembrane region" description="Helical" evidence="7">
    <location>
        <begin position="229"/>
        <end position="252"/>
    </location>
</feature>